<evidence type="ECO:0000313" key="6">
    <source>
        <dbReference type="RefSeq" id="XP_039125139.1"/>
    </source>
</evidence>
<feature type="region of interest" description="Disordered" evidence="3">
    <location>
        <begin position="1"/>
        <end position="36"/>
    </location>
</feature>
<dbReference type="CDD" id="cd00590">
    <property type="entry name" value="RRM_SF"/>
    <property type="match status" value="1"/>
</dbReference>
<dbReference type="SMART" id="SM00360">
    <property type="entry name" value="RRM"/>
    <property type="match status" value="1"/>
</dbReference>
<feature type="domain" description="RRM" evidence="4">
    <location>
        <begin position="45"/>
        <end position="126"/>
    </location>
</feature>
<dbReference type="InterPro" id="IPR012677">
    <property type="entry name" value="Nucleotide-bd_a/b_plait_sf"/>
</dbReference>
<dbReference type="SUPFAM" id="SSF54928">
    <property type="entry name" value="RNA-binding domain, RBD"/>
    <property type="match status" value="1"/>
</dbReference>
<dbReference type="Proteomes" id="UP001515500">
    <property type="component" value="Chromosome 5"/>
</dbReference>
<dbReference type="AlphaFoldDB" id="A0AB40BDF8"/>
<dbReference type="GO" id="GO:0003723">
    <property type="term" value="F:RNA binding"/>
    <property type="evidence" value="ECO:0007669"/>
    <property type="project" value="UniProtKB-UniRule"/>
</dbReference>
<dbReference type="Gene3D" id="3.30.70.330">
    <property type="match status" value="2"/>
</dbReference>
<dbReference type="GeneID" id="120261344"/>
<keyword evidence="1 2" id="KW-0694">RNA-binding</keyword>
<proteinExistence type="predicted"/>
<gene>
    <name evidence="6" type="primary">LOC120261344</name>
</gene>
<evidence type="ECO:0000313" key="5">
    <source>
        <dbReference type="Proteomes" id="UP001515500"/>
    </source>
</evidence>
<dbReference type="PROSITE" id="PS50102">
    <property type="entry name" value="RRM"/>
    <property type="match status" value="2"/>
</dbReference>
<dbReference type="InterPro" id="IPR000504">
    <property type="entry name" value="RRM_dom"/>
</dbReference>
<protein>
    <submittedName>
        <fullName evidence="6">Heterogeneous nuclear ribonucleoprotein Q-like</fullName>
    </submittedName>
</protein>
<evidence type="ECO:0000256" key="1">
    <source>
        <dbReference type="ARBA" id="ARBA00022884"/>
    </source>
</evidence>
<dbReference type="PANTHER" id="PTHR21245">
    <property type="entry name" value="HETEROGENEOUS NUCLEAR RIBONUCLEOPROTEIN"/>
    <property type="match status" value="1"/>
</dbReference>
<reference evidence="6" key="1">
    <citation type="submission" date="2025-08" db="UniProtKB">
        <authorList>
            <consortium name="RefSeq"/>
        </authorList>
    </citation>
    <scope>IDENTIFICATION</scope>
</reference>
<keyword evidence="5" id="KW-1185">Reference proteome</keyword>
<feature type="domain" description="RRM" evidence="4">
    <location>
        <begin position="132"/>
        <end position="166"/>
    </location>
</feature>
<name>A0AB40BDF8_DIOCR</name>
<evidence type="ECO:0000256" key="2">
    <source>
        <dbReference type="PROSITE-ProRule" id="PRU00176"/>
    </source>
</evidence>
<feature type="compositionally biased region" description="Basic and acidic residues" evidence="3">
    <location>
        <begin position="27"/>
        <end position="36"/>
    </location>
</feature>
<evidence type="ECO:0000256" key="3">
    <source>
        <dbReference type="SAM" id="MobiDB-lite"/>
    </source>
</evidence>
<sequence>MRSRKDRAASVKQAESVKPAEPVQPNESKEEGKKVTCSRAQEKQHCLFIGNIPKHWTEDVLREMVEAIGVGVTKVDLVMNTYRGCNKHFAFVEYRDHDRAKYSKEKMSDPTFKLDGNAPTVTYYNPSASQVNSIYVKNLPNNVTEDQLRRLFEHHGKINTVDLPTP</sequence>
<evidence type="ECO:0000259" key="4">
    <source>
        <dbReference type="PROSITE" id="PS50102"/>
    </source>
</evidence>
<dbReference type="Pfam" id="PF00076">
    <property type="entry name" value="RRM_1"/>
    <property type="match status" value="2"/>
</dbReference>
<dbReference type="InterPro" id="IPR035979">
    <property type="entry name" value="RBD_domain_sf"/>
</dbReference>
<organism evidence="5 6">
    <name type="scientific">Dioscorea cayennensis subsp. rotundata</name>
    <name type="common">White Guinea yam</name>
    <name type="synonym">Dioscorea rotundata</name>
    <dbReference type="NCBI Taxonomy" id="55577"/>
    <lineage>
        <taxon>Eukaryota</taxon>
        <taxon>Viridiplantae</taxon>
        <taxon>Streptophyta</taxon>
        <taxon>Embryophyta</taxon>
        <taxon>Tracheophyta</taxon>
        <taxon>Spermatophyta</taxon>
        <taxon>Magnoliopsida</taxon>
        <taxon>Liliopsida</taxon>
        <taxon>Dioscoreales</taxon>
        <taxon>Dioscoreaceae</taxon>
        <taxon>Dioscorea</taxon>
    </lineage>
</organism>
<accession>A0AB40BDF8</accession>
<dbReference type="RefSeq" id="XP_039125139.1">
    <property type="nucleotide sequence ID" value="XM_039269205.1"/>
</dbReference>